<evidence type="ECO:0000256" key="1">
    <source>
        <dbReference type="SAM" id="SignalP"/>
    </source>
</evidence>
<dbReference type="EMBL" id="SRHE01000845">
    <property type="protein sequence ID" value="TWW08095.1"/>
    <property type="molecule type" value="Genomic_DNA"/>
</dbReference>
<dbReference type="AlphaFoldDB" id="A0A5C6M1R4"/>
<feature type="chain" id="PRO_5022868022" evidence="1">
    <location>
        <begin position="30"/>
        <end position="46"/>
    </location>
</feature>
<comment type="caution">
    <text evidence="2">The sequence shown here is derived from an EMBL/GenBank/DDBJ whole genome shotgun (WGS) entry which is preliminary data.</text>
</comment>
<reference evidence="2 3" key="2">
    <citation type="submission" date="2019-08" db="EMBL/GenBank/DDBJ databases">
        <authorList>
            <person name="Henke P."/>
        </authorList>
    </citation>
    <scope>NUCLEOTIDE SEQUENCE [LARGE SCALE GENOMIC DNA]</scope>
    <source>
        <strain evidence="2">Phe10_nw2017</strain>
    </source>
</reference>
<keyword evidence="1" id="KW-0732">Signal</keyword>
<sequence>MRKNQSVTAYATLLLLVGVAAVTSPTLHAEEKTPRLQVSHPQPWQV</sequence>
<feature type="signal peptide" evidence="1">
    <location>
        <begin position="1"/>
        <end position="29"/>
    </location>
</feature>
<name>A0A5C6M1R4_9PLAN</name>
<keyword evidence="3" id="KW-1185">Reference proteome</keyword>
<evidence type="ECO:0000313" key="3">
    <source>
        <dbReference type="Proteomes" id="UP000321083"/>
    </source>
</evidence>
<dbReference type="Proteomes" id="UP000321083">
    <property type="component" value="Unassembled WGS sequence"/>
</dbReference>
<proteinExistence type="predicted"/>
<feature type="non-terminal residue" evidence="2">
    <location>
        <position position="46"/>
    </location>
</feature>
<gene>
    <name evidence="2" type="ORF">E3A20_27750</name>
</gene>
<evidence type="ECO:0000313" key="2">
    <source>
        <dbReference type="EMBL" id="TWW08095.1"/>
    </source>
</evidence>
<reference evidence="2 3" key="1">
    <citation type="submission" date="2019-08" db="EMBL/GenBank/DDBJ databases">
        <title>100 year-old enigma solved: identification of Planctomyces bekefii, the type genus and species of the phylum Planctomycetes.</title>
        <authorList>
            <person name="Svetlana D.N."/>
            <person name="Overmann J."/>
        </authorList>
    </citation>
    <scope>NUCLEOTIDE SEQUENCE [LARGE SCALE GENOMIC DNA]</scope>
    <source>
        <strain evidence="2">Phe10_nw2017</strain>
    </source>
</reference>
<accession>A0A5C6M1R4</accession>
<organism evidence="2 3">
    <name type="scientific">Planctomyces bekefii</name>
    <dbReference type="NCBI Taxonomy" id="1653850"/>
    <lineage>
        <taxon>Bacteria</taxon>
        <taxon>Pseudomonadati</taxon>
        <taxon>Planctomycetota</taxon>
        <taxon>Planctomycetia</taxon>
        <taxon>Planctomycetales</taxon>
        <taxon>Planctomycetaceae</taxon>
        <taxon>Planctomyces</taxon>
    </lineage>
</organism>
<protein>
    <submittedName>
        <fullName evidence="2">Uncharacterized protein</fullName>
    </submittedName>
</protein>